<evidence type="ECO:0000313" key="10">
    <source>
        <dbReference type="Proteomes" id="UP001445076"/>
    </source>
</evidence>
<keyword evidence="10" id="KW-1185">Reference proteome</keyword>
<evidence type="ECO:0000259" key="8">
    <source>
        <dbReference type="Pfam" id="PF02932"/>
    </source>
</evidence>
<evidence type="ECO:0000256" key="3">
    <source>
        <dbReference type="ARBA" id="ARBA00022989"/>
    </source>
</evidence>
<dbReference type="InterPro" id="IPR006201">
    <property type="entry name" value="Neur_channel"/>
</dbReference>
<accession>A0AAW0Y5I5</accession>
<keyword evidence="6" id="KW-0732">Signal</keyword>
<dbReference type="PRINTS" id="PR00252">
    <property type="entry name" value="NRIONCHANNEL"/>
</dbReference>
<name>A0AAW0Y5I5_CHEQU</name>
<comment type="caution">
    <text evidence="9">The sequence shown here is derived from an EMBL/GenBank/DDBJ whole genome shotgun (WGS) entry which is preliminary data.</text>
</comment>
<dbReference type="GO" id="GO:0005230">
    <property type="term" value="F:extracellular ligand-gated monoatomic ion channel activity"/>
    <property type="evidence" value="ECO:0007669"/>
    <property type="project" value="InterPro"/>
</dbReference>
<feature type="signal peptide" evidence="6">
    <location>
        <begin position="1"/>
        <end position="19"/>
    </location>
</feature>
<dbReference type="Proteomes" id="UP001445076">
    <property type="component" value="Unassembled WGS sequence"/>
</dbReference>
<feature type="chain" id="PRO_5043329148" evidence="6">
    <location>
        <begin position="20"/>
        <end position="416"/>
    </location>
</feature>
<dbReference type="FunFam" id="2.70.170.10:FF:000028">
    <property type="entry name" value="AcetylCholine Receptor"/>
    <property type="match status" value="1"/>
</dbReference>
<dbReference type="Pfam" id="PF02932">
    <property type="entry name" value="Neur_chan_memb"/>
    <property type="match status" value="1"/>
</dbReference>
<feature type="domain" description="Neurotransmitter-gated ion-channel transmembrane" evidence="8">
    <location>
        <begin position="244"/>
        <end position="359"/>
    </location>
</feature>
<comment type="subcellular location">
    <subcellularLocation>
        <location evidence="1">Membrane</location>
        <topology evidence="1">Multi-pass membrane protein</topology>
    </subcellularLocation>
</comment>
<feature type="transmembrane region" description="Helical" evidence="5">
    <location>
        <begin position="238"/>
        <end position="260"/>
    </location>
</feature>
<dbReference type="InterPro" id="IPR036734">
    <property type="entry name" value="Neur_chan_lig-bd_sf"/>
</dbReference>
<dbReference type="InterPro" id="IPR036719">
    <property type="entry name" value="Neuro-gated_channel_TM_sf"/>
</dbReference>
<keyword evidence="4 5" id="KW-0472">Membrane</keyword>
<evidence type="ECO:0000256" key="2">
    <source>
        <dbReference type="ARBA" id="ARBA00022692"/>
    </source>
</evidence>
<reference evidence="9 10" key="1">
    <citation type="journal article" date="2024" name="BMC Genomics">
        <title>Genome assembly of redclaw crayfish (Cherax quadricarinatus) provides insights into its immune adaptation and hypoxia tolerance.</title>
        <authorList>
            <person name="Liu Z."/>
            <person name="Zheng J."/>
            <person name="Li H."/>
            <person name="Fang K."/>
            <person name="Wang S."/>
            <person name="He J."/>
            <person name="Zhou D."/>
            <person name="Weng S."/>
            <person name="Chi M."/>
            <person name="Gu Z."/>
            <person name="He J."/>
            <person name="Li F."/>
            <person name="Wang M."/>
        </authorList>
    </citation>
    <scope>NUCLEOTIDE SEQUENCE [LARGE SCALE GENOMIC DNA]</scope>
    <source>
        <strain evidence="9">ZL_2023a</strain>
    </source>
</reference>
<feature type="transmembrane region" description="Helical" evidence="5">
    <location>
        <begin position="267"/>
        <end position="286"/>
    </location>
</feature>
<organism evidence="9 10">
    <name type="scientific">Cherax quadricarinatus</name>
    <name type="common">Australian red claw crayfish</name>
    <dbReference type="NCBI Taxonomy" id="27406"/>
    <lineage>
        <taxon>Eukaryota</taxon>
        <taxon>Metazoa</taxon>
        <taxon>Ecdysozoa</taxon>
        <taxon>Arthropoda</taxon>
        <taxon>Crustacea</taxon>
        <taxon>Multicrustacea</taxon>
        <taxon>Malacostraca</taxon>
        <taxon>Eumalacostraca</taxon>
        <taxon>Eucarida</taxon>
        <taxon>Decapoda</taxon>
        <taxon>Pleocyemata</taxon>
        <taxon>Astacidea</taxon>
        <taxon>Parastacoidea</taxon>
        <taxon>Parastacidae</taxon>
        <taxon>Cherax</taxon>
    </lineage>
</organism>
<evidence type="ECO:0000256" key="1">
    <source>
        <dbReference type="ARBA" id="ARBA00004141"/>
    </source>
</evidence>
<dbReference type="InterPro" id="IPR006202">
    <property type="entry name" value="Neur_chan_lig-bd"/>
</dbReference>
<dbReference type="PANTHER" id="PTHR18945">
    <property type="entry name" value="NEUROTRANSMITTER GATED ION CHANNEL"/>
    <property type="match status" value="1"/>
</dbReference>
<evidence type="ECO:0000256" key="6">
    <source>
        <dbReference type="SAM" id="SignalP"/>
    </source>
</evidence>
<gene>
    <name evidence="9" type="ORF">OTU49_016937</name>
</gene>
<evidence type="ECO:0000256" key="4">
    <source>
        <dbReference type="ARBA" id="ARBA00023136"/>
    </source>
</evidence>
<keyword evidence="2 5" id="KW-0812">Transmembrane</keyword>
<proteinExistence type="predicted"/>
<dbReference type="Gene3D" id="1.20.58.390">
    <property type="entry name" value="Neurotransmitter-gated ion-channel transmembrane domain"/>
    <property type="match status" value="1"/>
</dbReference>
<dbReference type="EMBL" id="JARKIK010000016">
    <property type="protein sequence ID" value="KAK8746997.1"/>
    <property type="molecule type" value="Genomic_DNA"/>
</dbReference>
<dbReference type="GO" id="GO:0016020">
    <property type="term" value="C:membrane"/>
    <property type="evidence" value="ECO:0007669"/>
    <property type="project" value="UniProtKB-SubCell"/>
</dbReference>
<sequence length="416" mass="47004">MARLTVALTVMVFTLHVFADDPITSKTEELRHKLLTDYDKHALPQRTSNGTTTVYVEMIPMGMWIEEDKQIFNMNAWVRMKWQDPRLSWDYKDYGGLKLLHFAEEEIWLPEIHLYNNADITEVNHYGSVKAIVLSDGTVNWVPPGAYRVECPLDSTHWPYDTQTCEFYIGAWTYHGWQVDLQLWSNTSKVHPGWFMKFSHSWQFIKGSIIRIQNKLACCPEPYVMLKVIITMARISPVFNSTVVIPACVISMLTLVQFLLPLRESRRLTIGCVSLLLTLLMLLYLATALPPLAYSLPIIVKFFGQTLMVVVVSVIVNASIMRLTDARVPAAVSVPPPPLLKTILTGPLATILCIQRYAEKVGLSGGSAEDGEVLKETCSTSYLHEWLLVAAAVDRIAALIFIITFIITLIIYVTPV</sequence>
<dbReference type="Pfam" id="PF02931">
    <property type="entry name" value="Neur_chan_LBD"/>
    <property type="match status" value="1"/>
</dbReference>
<dbReference type="GO" id="GO:0004888">
    <property type="term" value="F:transmembrane signaling receptor activity"/>
    <property type="evidence" value="ECO:0007669"/>
    <property type="project" value="InterPro"/>
</dbReference>
<protein>
    <submittedName>
        <fullName evidence="9">Uncharacterized protein</fullName>
    </submittedName>
</protein>
<feature type="transmembrane region" description="Helical" evidence="5">
    <location>
        <begin position="396"/>
        <end position="414"/>
    </location>
</feature>
<evidence type="ECO:0000259" key="7">
    <source>
        <dbReference type="Pfam" id="PF02931"/>
    </source>
</evidence>
<dbReference type="SUPFAM" id="SSF63712">
    <property type="entry name" value="Nicotinic receptor ligand binding domain-like"/>
    <property type="match status" value="1"/>
</dbReference>
<evidence type="ECO:0000313" key="9">
    <source>
        <dbReference type="EMBL" id="KAK8746997.1"/>
    </source>
</evidence>
<feature type="domain" description="Neurotransmitter-gated ion-channel ligand-binding" evidence="7">
    <location>
        <begin position="28"/>
        <end position="234"/>
    </location>
</feature>
<dbReference type="InterPro" id="IPR006029">
    <property type="entry name" value="Neurotrans-gated_channel_TM"/>
</dbReference>
<dbReference type="AlphaFoldDB" id="A0AAW0Y5I5"/>
<dbReference type="SUPFAM" id="SSF90112">
    <property type="entry name" value="Neurotransmitter-gated ion-channel transmembrane pore"/>
    <property type="match status" value="1"/>
</dbReference>
<feature type="transmembrane region" description="Helical" evidence="5">
    <location>
        <begin position="298"/>
        <end position="320"/>
    </location>
</feature>
<evidence type="ECO:0000256" key="5">
    <source>
        <dbReference type="SAM" id="Phobius"/>
    </source>
</evidence>
<dbReference type="Gene3D" id="2.70.170.10">
    <property type="entry name" value="Neurotransmitter-gated ion-channel ligand-binding domain"/>
    <property type="match status" value="1"/>
</dbReference>
<keyword evidence="3 5" id="KW-1133">Transmembrane helix</keyword>
<dbReference type="InterPro" id="IPR038050">
    <property type="entry name" value="Neuro_actylchol_rec"/>
</dbReference>